<dbReference type="GO" id="GO:0070971">
    <property type="term" value="C:endoplasmic reticulum exit site"/>
    <property type="evidence" value="ECO:0007669"/>
    <property type="project" value="TreeGrafter"/>
</dbReference>
<dbReference type="GO" id="GO:0070973">
    <property type="term" value="P:protein localization to endoplasmic reticulum exit site"/>
    <property type="evidence" value="ECO:0007669"/>
    <property type="project" value="TreeGrafter"/>
</dbReference>
<dbReference type="PANTHER" id="PTHR13402">
    <property type="entry name" value="RGPR-RELATED"/>
    <property type="match status" value="1"/>
</dbReference>
<feature type="compositionally biased region" description="Polar residues" evidence="1">
    <location>
        <begin position="284"/>
        <end position="295"/>
    </location>
</feature>
<name>A0A1Q3FBG7_CULTA</name>
<feature type="compositionally biased region" description="Basic and acidic residues" evidence="1">
    <location>
        <begin position="52"/>
        <end position="63"/>
    </location>
</feature>
<dbReference type="GO" id="GO:0007030">
    <property type="term" value="P:Golgi organization"/>
    <property type="evidence" value="ECO:0007669"/>
    <property type="project" value="TreeGrafter"/>
</dbReference>
<evidence type="ECO:0000313" key="2">
    <source>
        <dbReference type="EMBL" id="JAV24900.1"/>
    </source>
</evidence>
<feature type="region of interest" description="Disordered" evidence="1">
    <location>
        <begin position="112"/>
        <end position="206"/>
    </location>
</feature>
<dbReference type="AlphaFoldDB" id="A0A1Q3FBG7"/>
<reference evidence="2" key="1">
    <citation type="submission" date="2017-01" db="EMBL/GenBank/DDBJ databases">
        <title>A deep insight into the sialotranscriptome of adult male and female Cluex tarsalis mosquitoes.</title>
        <authorList>
            <person name="Ribeiro J.M."/>
            <person name="Moreira F."/>
            <person name="Bernard K.A."/>
            <person name="Calvo E."/>
        </authorList>
    </citation>
    <scope>NUCLEOTIDE SEQUENCE</scope>
    <source>
        <strain evidence="2">Kern County</strain>
        <tissue evidence="2">Salivary glands</tissue>
    </source>
</reference>
<protein>
    <submittedName>
        <fullName evidence="2">Uncharacterized protein</fullName>
    </submittedName>
</protein>
<evidence type="ECO:0000256" key="1">
    <source>
        <dbReference type="SAM" id="MobiDB-lite"/>
    </source>
</evidence>
<feature type="compositionally biased region" description="Low complexity" evidence="1">
    <location>
        <begin position="32"/>
        <end position="50"/>
    </location>
</feature>
<accession>A0A1Q3FBG7</accession>
<dbReference type="EMBL" id="GFDL01010145">
    <property type="protein sequence ID" value="JAV24900.1"/>
    <property type="molecule type" value="Transcribed_RNA"/>
</dbReference>
<proteinExistence type="predicted"/>
<sequence>MPKPSISMPNAVSQRPGFDDEGGSNASPKHGAQSQQQSQAPSGQQKAASADQTKKGQLGKDGKAVANNQGSGWFGGIWNKLSLKPKNQMILPDDKNPTIVWDPDKKRWVNTEGDAAGEEAFKPPPKMADLMPTAGGAAPPPQAPTPGPPAPDPVMAISTPSPGYVPGGGGMAPAPTMNADPAASLPMGTAAAPQGAAPKVGEPTKVPTLQSNMFKMQRNRTLKKSYVDVFNPSGAAPSRPTESIMAPPVPTMPTPQAGFFVPGPAPAGGGQSSESAAEGVPQFYNPNQYAGSYQQ</sequence>
<organism evidence="2">
    <name type="scientific">Culex tarsalis</name>
    <name type="common">Encephalitis mosquito</name>
    <dbReference type="NCBI Taxonomy" id="7177"/>
    <lineage>
        <taxon>Eukaryota</taxon>
        <taxon>Metazoa</taxon>
        <taxon>Ecdysozoa</taxon>
        <taxon>Arthropoda</taxon>
        <taxon>Hexapoda</taxon>
        <taxon>Insecta</taxon>
        <taxon>Pterygota</taxon>
        <taxon>Neoptera</taxon>
        <taxon>Endopterygota</taxon>
        <taxon>Diptera</taxon>
        <taxon>Nematocera</taxon>
        <taxon>Culicoidea</taxon>
        <taxon>Culicidae</taxon>
        <taxon>Culicinae</taxon>
        <taxon>Culicini</taxon>
        <taxon>Culex</taxon>
        <taxon>Culex</taxon>
    </lineage>
</organism>
<dbReference type="GO" id="GO:0012507">
    <property type="term" value="C:ER to Golgi transport vesicle membrane"/>
    <property type="evidence" value="ECO:0007669"/>
    <property type="project" value="TreeGrafter"/>
</dbReference>
<dbReference type="PANTHER" id="PTHR13402:SF6">
    <property type="entry name" value="SECRETORY 16, ISOFORM I"/>
    <property type="match status" value="1"/>
</dbReference>
<feature type="compositionally biased region" description="Pro residues" evidence="1">
    <location>
        <begin position="138"/>
        <end position="152"/>
    </location>
</feature>
<feature type="region of interest" description="Disordered" evidence="1">
    <location>
        <begin position="232"/>
        <end position="295"/>
    </location>
</feature>
<feature type="region of interest" description="Disordered" evidence="1">
    <location>
        <begin position="1"/>
        <end position="77"/>
    </location>
</feature>